<gene>
    <name evidence="14" type="primary">Uro</name>
    <name evidence="14" type="ORF">Bhyg_04521</name>
</gene>
<dbReference type="GO" id="GO:0005777">
    <property type="term" value="C:peroxisome"/>
    <property type="evidence" value="ECO:0007669"/>
    <property type="project" value="UniProtKB-SubCell"/>
</dbReference>
<comment type="subcellular location">
    <subcellularLocation>
        <location evidence="2">Peroxisome</location>
    </subcellularLocation>
</comment>
<feature type="binding site" evidence="12">
    <location>
        <position position="50"/>
    </location>
    <ligand>
        <name>urate</name>
        <dbReference type="ChEBI" id="CHEBI:17775"/>
    </ligand>
</feature>
<dbReference type="GO" id="GO:0004846">
    <property type="term" value="F:urate oxidase activity"/>
    <property type="evidence" value="ECO:0007669"/>
    <property type="project" value="UniProtKB-EC"/>
</dbReference>
<keyword evidence="7 13" id="KW-0659">Purine metabolism</keyword>
<evidence type="ECO:0000256" key="5">
    <source>
        <dbReference type="ARBA" id="ARBA00012598"/>
    </source>
</evidence>
<feature type="binding site" evidence="12">
    <location>
        <position position="51"/>
    </location>
    <ligand>
        <name>urate</name>
        <dbReference type="ChEBI" id="CHEBI:17775"/>
    </ligand>
</feature>
<feature type="binding site" evidence="12">
    <location>
        <position position="174"/>
    </location>
    <ligand>
        <name>5-hydroxyisourate</name>
        <dbReference type="ChEBI" id="CHEBI:18072"/>
    </ligand>
</feature>
<comment type="similarity">
    <text evidence="4 13">Belongs to the uricase family.</text>
</comment>
<evidence type="ECO:0000313" key="14">
    <source>
        <dbReference type="EMBL" id="KAJ6649287.1"/>
    </source>
</evidence>
<dbReference type="EC" id="1.7.3.3" evidence="5 13"/>
<dbReference type="SUPFAM" id="SSF55620">
    <property type="entry name" value="Tetrahydrobiopterin biosynthesis enzymes-like"/>
    <property type="match status" value="2"/>
</dbReference>
<comment type="caution">
    <text evidence="14">The sequence shown here is derived from an EMBL/GenBank/DDBJ whole genome shotgun (WGS) entry which is preliminary data.</text>
</comment>
<feature type="binding site" evidence="12">
    <location>
        <position position="222"/>
    </location>
    <ligand>
        <name>urate</name>
        <dbReference type="ChEBI" id="CHEBI:17775"/>
    </ligand>
</feature>
<evidence type="ECO:0000256" key="9">
    <source>
        <dbReference type="ARBA" id="ARBA00023140"/>
    </source>
</evidence>
<evidence type="ECO:0000256" key="12">
    <source>
        <dbReference type="PIRSR" id="PIRSR000241-2"/>
    </source>
</evidence>
<dbReference type="PRINTS" id="PR00093">
    <property type="entry name" value="URICASE"/>
</dbReference>
<dbReference type="InterPro" id="IPR019842">
    <property type="entry name" value="Uricase_CS"/>
</dbReference>
<evidence type="ECO:0000256" key="13">
    <source>
        <dbReference type="RuleBase" id="RU004455"/>
    </source>
</evidence>
<dbReference type="PIRSF" id="PIRSF000241">
    <property type="entry name" value="Urate_oxidase"/>
    <property type="match status" value="1"/>
</dbReference>
<organism evidence="14 15">
    <name type="scientific">Pseudolycoriella hygida</name>
    <dbReference type="NCBI Taxonomy" id="35572"/>
    <lineage>
        <taxon>Eukaryota</taxon>
        <taxon>Metazoa</taxon>
        <taxon>Ecdysozoa</taxon>
        <taxon>Arthropoda</taxon>
        <taxon>Hexapoda</taxon>
        <taxon>Insecta</taxon>
        <taxon>Pterygota</taxon>
        <taxon>Neoptera</taxon>
        <taxon>Endopterygota</taxon>
        <taxon>Diptera</taxon>
        <taxon>Nematocera</taxon>
        <taxon>Sciaroidea</taxon>
        <taxon>Sciaridae</taxon>
        <taxon>Pseudolycoriella</taxon>
    </lineage>
</organism>
<feature type="binding site" evidence="12">
    <location>
        <position position="157"/>
    </location>
    <ligand>
        <name>urate</name>
        <dbReference type="ChEBI" id="CHEBI:17775"/>
    </ligand>
</feature>
<feature type="binding site" evidence="12">
    <location>
        <position position="223"/>
    </location>
    <ligand>
        <name>urate</name>
        <dbReference type="ChEBI" id="CHEBI:17775"/>
    </ligand>
</feature>
<dbReference type="InterPro" id="IPR002042">
    <property type="entry name" value="Uricase"/>
</dbReference>
<keyword evidence="8 13" id="KW-0560">Oxidoreductase</keyword>
<dbReference type="PANTHER" id="PTHR42874">
    <property type="entry name" value="URICASE"/>
    <property type="match status" value="1"/>
</dbReference>
<dbReference type="NCBIfam" id="TIGR03383">
    <property type="entry name" value="urate_oxi"/>
    <property type="match status" value="1"/>
</dbReference>
<feature type="binding site" evidence="12">
    <location>
        <position position="174"/>
    </location>
    <ligand>
        <name>urate</name>
        <dbReference type="ChEBI" id="CHEBI:17775"/>
    </ligand>
</feature>
<evidence type="ECO:0000256" key="3">
    <source>
        <dbReference type="ARBA" id="ARBA00004831"/>
    </source>
</evidence>
<comment type="pathway">
    <text evidence="3">Purine metabolism; urate degradation; (S)-allantoin from urate: step 1/3.</text>
</comment>
<dbReference type="Proteomes" id="UP001151699">
    <property type="component" value="Chromosome A"/>
</dbReference>
<evidence type="ECO:0000256" key="4">
    <source>
        <dbReference type="ARBA" id="ARBA00009760"/>
    </source>
</evidence>
<evidence type="ECO:0000313" key="15">
    <source>
        <dbReference type="Proteomes" id="UP001151699"/>
    </source>
</evidence>
<evidence type="ECO:0000256" key="7">
    <source>
        <dbReference type="ARBA" id="ARBA00022631"/>
    </source>
</evidence>
<dbReference type="Pfam" id="PF01014">
    <property type="entry name" value="Uricase"/>
    <property type="match status" value="2"/>
</dbReference>
<evidence type="ECO:0000256" key="6">
    <source>
        <dbReference type="ARBA" id="ARBA00017098"/>
    </source>
</evidence>
<dbReference type="Gene3D" id="3.10.270.10">
    <property type="entry name" value="Urate Oxidase"/>
    <property type="match status" value="1"/>
</dbReference>
<dbReference type="AlphaFoldDB" id="A0A9Q0NG46"/>
<accession>A0A9Q0NG46</accession>
<feature type="binding site" evidence="12">
    <location>
        <position position="51"/>
    </location>
    <ligand>
        <name>5-hydroxyisourate</name>
        <dbReference type="ChEBI" id="CHEBI:18072"/>
    </ligand>
</feature>
<dbReference type="EMBL" id="WJQU01000001">
    <property type="protein sequence ID" value="KAJ6649287.1"/>
    <property type="molecule type" value="Genomic_DNA"/>
</dbReference>
<feature type="active site" description="Charge relay system" evidence="11">
    <location>
        <position position="251"/>
    </location>
</feature>
<feature type="binding site" evidence="12">
    <location>
        <position position="249"/>
    </location>
    <ligand>
        <name>O2</name>
        <dbReference type="ChEBI" id="CHEBI:15379"/>
    </ligand>
</feature>
<feature type="binding site" evidence="12">
    <location>
        <position position="50"/>
    </location>
    <ligand>
        <name>O2</name>
        <dbReference type="ChEBI" id="CHEBI:15379"/>
    </ligand>
</feature>
<feature type="binding site" evidence="12">
    <location>
        <position position="50"/>
    </location>
    <ligand>
        <name>5-hydroxyisourate</name>
        <dbReference type="ChEBI" id="CHEBI:18072"/>
    </ligand>
</feature>
<feature type="binding site" evidence="12">
    <location>
        <position position="157"/>
    </location>
    <ligand>
        <name>5-hydroxyisourate</name>
        <dbReference type="ChEBI" id="CHEBI:18072"/>
    </ligand>
</feature>
<name>A0A9Q0NG46_9DIPT</name>
<reference evidence="14" key="1">
    <citation type="submission" date="2022-07" db="EMBL/GenBank/DDBJ databases">
        <authorList>
            <person name="Trinca V."/>
            <person name="Uliana J.V.C."/>
            <person name="Torres T.T."/>
            <person name="Ward R.J."/>
            <person name="Monesi N."/>
        </authorList>
    </citation>
    <scope>NUCLEOTIDE SEQUENCE</scope>
    <source>
        <strain evidence="14">HSMRA1968</strain>
        <tissue evidence="14">Whole embryos</tissue>
    </source>
</reference>
<sequence length="295" mass="34379">SGYGKDNVKLLHVQRNGTVHNIKEFEVNTHLQLYSKKDYTHGDNSDIVATDSQKNTVYLLAKKYGVKSPEEFAMRLVNHFLTKYRHVEAAHVYIEEYPWKRLNYSKDLHGREHNHAFIFTPVATRYCDVQQKRNDKHPTVISGLKDLRVLKTTQSSFVNFIDDEYRSLPDMEDRVFSTIIAASWQYSVYEKINFDFLWHHVKEIILQNFAGDVHVGIPSPSVQNTIYLAQRDVLKTIKEISSISIQMPNKHYFQFDTSKYPKVVQGENKEVFHPVDKPSGIIYSQLSRKNVLSKL</sequence>
<feature type="binding site" evidence="12">
    <location>
        <position position="223"/>
    </location>
    <ligand>
        <name>5-hydroxyisourate</name>
        <dbReference type="ChEBI" id="CHEBI:18072"/>
    </ligand>
</feature>
<evidence type="ECO:0000256" key="8">
    <source>
        <dbReference type="ARBA" id="ARBA00023002"/>
    </source>
</evidence>
<dbReference type="OrthoDB" id="9992118at2759"/>
<dbReference type="FunFam" id="3.10.270.10:FF:000002">
    <property type="entry name" value="Uricase"/>
    <property type="match status" value="1"/>
</dbReference>
<feature type="active site" description="Charge relay system" evidence="11">
    <location>
        <position position="5"/>
    </location>
</feature>
<feature type="binding site" evidence="12">
    <location>
        <position position="249"/>
    </location>
    <ligand>
        <name>5-hydroxyisourate</name>
        <dbReference type="ChEBI" id="CHEBI:18072"/>
    </ligand>
</feature>
<keyword evidence="15" id="KW-1185">Reference proteome</keyword>
<keyword evidence="9" id="KW-0576">Peroxisome</keyword>
<comment type="catalytic activity">
    <reaction evidence="10 13">
        <text>urate + O2 + H2O = 5-hydroxyisourate + H2O2</text>
        <dbReference type="Rhea" id="RHEA:21368"/>
        <dbReference type="ChEBI" id="CHEBI:15377"/>
        <dbReference type="ChEBI" id="CHEBI:15379"/>
        <dbReference type="ChEBI" id="CHEBI:16240"/>
        <dbReference type="ChEBI" id="CHEBI:17775"/>
        <dbReference type="ChEBI" id="CHEBI:18072"/>
        <dbReference type="EC" id="1.7.3.3"/>
    </reaction>
</comment>
<feature type="non-terminal residue" evidence="14">
    <location>
        <position position="1"/>
    </location>
</feature>
<feature type="binding site" evidence="12">
    <location>
        <position position="249"/>
    </location>
    <ligand>
        <name>urate</name>
        <dbReference type="ChEBI" id="CHEBI:17775"/>
    </ligand>
</feature>
<protein>
    <recommendedName>
        <fullName evidence="6 13">Uricase</fullName>
        <ecNumber evidence="5 13">1.7.3.3</ecNumber>
    </recommendedName>
</protein>
<feature type="binding site" evidence="12">
    <location>
        <position position="222"/>
    </location>
    <ligand>
        <name>5-hydroxyisourate</name>
        <dbReference type="ChEBI" id="CHEBI:18072"/>
    </ligand>
</feature>
<dbReference type="GO" id="GO:0006145">
    <property type="term" value="P:purine nucleobase catabolic process"/>
    <property type="evidence" value="ECO:0007669"/>
    <property type="project" value="TreeGrafter"/>
</dbReference>
<dbReference type="PROSITE" id="PS00366">
    <property type="entry name" value="URICASE"/>
    <property type="match status" value="1"/>
</dbReference>
<feature type="active site" description="Charge relay system" evidence="11">
    <location>
        <position position="50"/>
    </location>
</feature>
<evidence type="ECO:0000256" key="2">
    <source>
        <dbReference type="ARBA" id="ARBA00004275"/>
    </source>
</evidence>
<evidence type="ECO:0000256" key="10">
    <source>
        <dbReference type="ARBA" id="ARBA00048818"/>
    </source>
</evidence>
<feature type="non-terminal residue" evidence="14">
    <location>
        <position position="295"/>
    </location>
</feature>
<evidence type="ECO:0000256" key="11">
    <source>
        <dbReference type="PIRSR" id="PIRSR000241-1"/>
    </source>
</evidence>
<comment type="function">
    <text evidence="1 13">Catalyzes the oxidation of uric acid to 5-hydroxyisourate, which is further processed to form (S)-allantoin.</text>
</comment>
<evidence type="ECO:0000256" key="1">
    <source>
        <dbReference type="ARBA" id="ARBA00003860"/>
    </source>
</evidence>
<dbReference type="GO" id="GO:0019628">
    <property type="term" value="P:urate catabolic process"/>
    <property type="evidence" value="ECO:0007669"/>
    <property type="project" value="TreeGrafter"/>
</dbReference>
<proteinExistence type="inferred from homology"/>
<dbReference type="PANTHER" id="PTHR42874:SF1">
    <property type="entry name" value="URICASE"/>
    <property type="match status" value="1"/>
</dbReference>